<reference evidence="1 2" key="1">
    <citation type="submission" date="2015-01" db="EMBL/GenBank/DDBJ databases">
        <title>Evolution of Trichinella species and genotypes.</title>
        <authorList>
            <person name="Korhonen P.K."/>
            <person name="Edoardo P."/>
            <person name="Giuseppe L.R."/>
            <person name="Gasser R.B."/>
        </authorList>
    </citation>
    <scope>NUCLEOTIDE SEQUENCE [LARGE SCALE GENOMIC DNA]</scope>
    <source>
        <strain evidence="1">ISS1980</strain>
    </source>
</reference>
<comment type="caution">
    <text evidence="1">The sequence shown here is derived from an EMBL/GenBank/DDBJ whole genome shotgun (WGS) entry which is preliminary data.</text>
</comment>
<proteinExistence type="predicted"/>
<accession>A0A0V1MLV1</accession>
<evidence type="ECO:0000313" key="2">
    <source>
        <dbReference type="Proteomes" id="UP000054843"/>
    </source>
</evidence>
<organism evidence="1 2">
    <name type="scientific">Trichinella papuae</name>
    <dbReference type="NCBI Taxonomy" id="268474"/>
    <lineage>
        <taxon>Eukaryota</taxon>
        <taxon>Metazoa</taxon>
        <taxon>Ecdysozoa</taxon>
        <taxon>Nematoda</taxon>
        <taxon>Enoplea</taxon>
        <taxon>Dorylaimia</taxon>
        <taxon>Trichinellida</taxon>
        <taxon>Trichinellidae</taxon>
        <taxon>Trichinella</taxon>
    </lineage>
</organism>
<dbReference type="EMBL" id="JYDO01000072">
    <property type="protein sequence ID" value="KRZ72817.1"/>
    <property type="molecule type" value="Genomic_DNA"/>
</dbReference>
<evidence type="ECO:0000313" key="1">
    <source>
        <dbReference type="EMBL" id="KRZ72817.1"/>
    </source>
</evidence>
<sequence>MRFVVGWGSSFDHCVMNGRSVRGRCWNPIEISLNTVVVHRSRPISACCPLELSLWTGVQVTVVELLQWHHNSQRRTAAISGMRHLWNKCHAHPHFCEWRTIEFRHPCDKLPFCIQKFTTPSNSPSTIIFNKQSIKRIKN</sequence>
<keyword evidence="2" id="KW-1185">Reference proteome</keyword>
<name>A0A0V1MLV1_9BILA</name>
<gene>
    <name evidence="1" type="ORF">T10_7421</name>
</gene>
<dbReference type="Proteomes" id="UP000054843">
    <property type="component" value="Unassembled WGS sequence"/>
</dbReference>
<protein>
    <submittedName>
        <fullName evidence="1">Uncharacterized protein</fullName>
    </submittedName>
</protein>
<dbReference type="AlphaFoldDB" id="A0A0V1MLV1"/>